<comment type="similarity">
    <text evidence="1">Belongs to the N(4)/N(6)-methyltransferase family.</text>
</comment>
<evidence type="ECO:0000256" key="4">
    <source>
        <dbReference type="ARBA" id="ARBA00022679"/>
    </source>
</evidence>
<dbReference type="AlphaFoldDB" id="A0A662ZKB0"/>
<dbReference type="Pfam" id="PF02384">
    <property type="entry name" value="N6_Mtase"/>
    <property type="match status" value="1"/>
</dbReference>
<reference evidence="9 10" key="1">
    <citation type="submission" date="2016-10" db="EMBL/GenBank/DDBJ databases">
        <authorList>
            <person name="Varghese N."/>
            <person name="Submissions S."/>
        </authorList>
    </citation>
    <scope>NUCLEOTIDE SEQUENCE [LARGE SCALE GENOMIC DNA]</scope>
    <source>
        <strain evidence="9 10">DSM 1361</strain>
    </source>
</reference>
<protein>
    <recommendedName>
        <fullName evidence="2">site-specific DNA-methyltransferase (adenine-specific)</fullName>
        <ecNumber evidence="2">2.1.1.72</ecNumber>
    </recommendedName>
</protein>
<dbReference type="PRINTS" id="PR00507">
    <property type="entry name" value="N12N6MTFRASE"/>
</dbReference>
<dbReference type="SUPFAM" id="SSF53335">
    <property type="entry name" value="S-adenosyl-L-methionine-dependent methyltransferases"/>
    <property type="match status" value="1"/>
</dbReference>
<proteinExistence type="inferred from homology"/>
<sequence>MKNIYPQYPLFPESDNDEYLNLMQLCRELSISYATGSNWLRLGKITKSEQGFSRRYVEQLKKDLNEQDLALKSRRNKRLSGGRKLYVAYLPKYSANIEPVVSISNFLTDEDLEVTDELLRTILTGAAVSLICQQAAPEITSAVAEAERLGKSVLELVLGRQIKLGRFTRLLEPLLPKDINRAMIDLENYPELFYQDFHQENQADTLGFLYISCQNLGRRKAHGIYYTPTDVVVRAVNSLIADGNYHDKAFIDPCCGTGNFLMQLPDDIPFNNIYGNDLDETAIVLARISMALKYPEVSAEMLESHLQISNYLTSIFKLGEFDCILGNPPWGSIFSEEEEKFIRENFICAGKCRHPESFELFIEEAIKELKPEGTLSFVVPEALLNVKSHKNVRELIMQETNISEIEYIGDVFDGVQCPAIILKLSKSSKGINTRGMIIRTPKREFVIGRKRPVTSDGFSFNLDDSEYEIIRQISRCGRYTLKDHASFALGIVTGNNRELLSPAPRSSASEPIICGTDISRYGYETGRNYVEFSPERFQQCCAPEFFRTKEKLIYRFISKRLTFAYDNRQVLTLNSANILIPDISELDIMCVLALLNSRILQFYFWHSFNSCKVLRSHLEALPLPEISDDEQAVIRALVLRLTNMDNLQPESTPYLEKQVLSTDTDSKDREALYDELDLHIANLYGLSRKQYALIREATEKDCIL</sequence>
<evidence type="ECO:0000313" key="10">
    <source>
        <dbReference type="Proteomes" id="UP000243745"/>
    </source>
</evidence>
<evidence type="ECO:0000256" key="3">
    <source>
        <dbReference type="ARBA" id="ARBA00022603"/>
    </source>
</evidence>
<dbReference type="CDD" id="cd02440">
    <property type="entry name" value="AdoMet_MTases"/>
    <property type="match status" value="1"/>
</dbReference>
<feature type="domain" description="DNA methylase adenine-specific" evidence="7">
    <location>
        <begin position="219"/>
        <end position="433"/>
    </location>
</feature>
<dbReference type="InterPro" id="IPR003356">
    <property type="entry name" value="DNA_methylase_A-5"/>
</dbReference>
<dbReference type="EC" id="2.1.1.72" evidence="2"/>
<dbReference type="EMBL" id="FOXF01000073">
    <property type="protein sequence ID" value="SFP76431.1"/>
    <property type="molecule type" value="Genomic_DNA"/>
</dbReference>
<keyword evidence="10" id="KW-1185">Reference proteome</keyword>
<dbReference type="InterPro" id="IPR050953">
    <property type="entry name" value="N4_N6_ade-DNA_methylase"/>
</dbReference>
<dbReference type="GO" id="GO:0003677">
    <property type="term" value="F:DNA binding"/>
    <property type="evidence" value="ECO:0007669"/>
    <property type="project" value="InterPro"/>
</dbReference>
<evidence type="ECO:0000256" key="5">
    <source>
        <dbReference type="ARBA" id="ARBA00022747"/>
    </source>
</evidence>
<evidence type="ECO:0000256" key="6">
    <source>
        <dbReference type="ARBA" id="ARBA00047942"/>
    </source>
</evidence>
<dbReference type="GO" id="GO:0009007">
    <property type="term" value="F:site-specific DNA-methyltransferase (adenine-specific) activity"/>
    <property type="evidence" value="ECO:0007669"/>
    <property type="project" value="UniProtKB-EC"/>
</dbReference>
<keyword evidence="4" id="KW-0808">Transferase</keyword>
<organism evidence="9 10">
    <name type="scientific">Ruminobacter amylophilus</name>
    <dbReference type="NCBI Taxonomy" id="867"/>
    <lineage>
        <taxon>Bacteria</taxon>
        <taxon>Pseudomonadati</taxon>
        <taxon>Pseudomonadota</taxon>
        <taxon>Gammaproteobacteria</taxon>
        <taxon>Aeromonadales</taxon>
        <taxon>Succinivibrionaceae</taxon>
        <taxon>Ruminobacter</taxon>
    </lineage>
</organism>
<dbReference type="Proteomes" id="UP000243745">
    <property type="component" value="Unassembled WGS sequence"/>
</dbReference>
<evidence type="ECO:0000256" key="2">
    <source>
        <dbReference type="ARBA" id="ARBA00011900"/>
    </source>
</evidence>
<dbReference type="Pfam" id="PF12950">
    <property type="entry name" value="TaqI_C"/>
    <property type="match status" value="1"/>
</dbReference>
<dbReference type="GO" id="GO:0032259">
    <property type="term" value="P:methylation"/>
    <property type="evidence" value="ECO:0007669"/>
    <property type="project" value="UniProtKB-KW"/>
</dbReference>
<dbReference type="PANTHER" id="PTHR33841">
    <property type="entry name" value="DNA METHYLTRANSFERASE YEEA-RELATED"/>
    <property type="match status" value="1"/>
</dbReference>
<feature type="domain" description="TaqI-like C-terminal specificity" evidence="8">
    <location>
        <begin position="511"/>
        <end position="623"/>
    </location>
</feature>
<dbReference type="PROSITE" id="PS00092">
    <property type="entry name" value="N6_MTASE"/>
    <property type="match status" value="1"/>
</dbReference>
<evidence type="ECO:0000259" key="7">
    <source>
        <dbReference type="Pfam" id="PF02384"/>
    </source>
</evidence>
<dbReference type="InterPro" id="IPR002052">
    <property type="entry name" value="DNA_methylase_N6_adenine_CS"/>
</dbReference>
<evidence type="ECO:0000256" key="1">
    <source>
        <dbReference type="ARBA" id="ARBA00006594"/>
    </source>
</evidence>
<dbReference type="Gene3D" id="3.40.50.150">
    <property type="entry name" value="Vaccinia Virus protein VP39"/>
    <property type="match status" value="1"/>
</dbReference>
<dbReference type="GO" id="GO:0009307">
    <property type="term" value="P:DNA restriction-modification system"/>
    <property type="evidence" value="ECO:0007669"/>
    <property type="project" value="UniProtKB-KW"/>
</dbReference>
<keyword evidence="3 9" id="KW-0489">Methyltransferase</keyword>
<dbReference type="InterPro" id="IPR029063">
    <property type="entry name" value="SAM-dependent_MTases_sf"/>
</dbReference>
<accession>A0A662ZKB0</accession>
<evidence type="ECO:0000313" key="9">
    <source>
        <dbReference type="EMBL" id="SFP76431.1"/>
    </source>
</evidence>
<dbReference type="OrthoDB" id="9782445at2"/>
<dbReference type="PANTHER" id="PTHR33841:SF1">
    <property type="entry name" value="DNA METHYLTRANSFERASE A"/>
    <property type="match status" value="1"/>
</dbReference>
<dbReference type="GO" id="GO:0008170">
    <property type="term" value="F:N-methyltransferase activity"/>
    <property type="evidence" value="ECO:0007669"/>
    <property type="project" value="InterPro"/>
</dbReference>
<dbReference type="InterPro" id="IPR025931">
    <property type="entry name" value="TaqI_C"/>
</dbReference>
<gene>
    <name evidence="9" type="ORF">SAMN02910344_02253</name>
</gene>
<comment type="catalytic activity">
    <reaction evidence="6">
        <text>a 2'-deoxyadenosine in DNA + S-adenosyl-L-methionine = an N(6)-methyl-2'-deoxyadenosine in DNA + S-adenosyl-L-homocysteine + H(+)</text>
        <dbReference type="Rhea" id="RHEA:15197"/>
        <dbReference type="Rhea" id="RHEA-COMP:12418"/>
        <dbReference type="Rhea" id="RHEA-COMP:12419"/>
        <dbReference type="ChEBI" id="CHEBI:15378"/>
        <dbReference type="ChEBI" id="CHEBI:57856"/>
        <dbReference type="ChEBI" id="CHEBI:59789"/>
        <dbReference type="ChEBI" id="CHEBI:90615"/>
        <dbReference type="ChEBI" id="CHEBI:90616"/>
        <dbReference type="EC" id="2.1.1.72"/>
    </reaction>
</comment>
<evidence type="ECO:0000259" key="8">
    <source>
        <dbReference type="Pfam" id="PF12950"/>
    </source>
</evidence>
<name>A0A662ZKB0_9GAMM</name>
<keyword evidence="5" id="KW-0680">Restriction system</keyword>
<dbReference type="RefSeq" id="WP_093143786.1">
    <property type="nucleotide sequence ID" value="NZ_FOXF01000073.1"/>
</dbReference>